<protein>
    <submittedName>
        <fullName evidence="1">Uncharacterized protein</fullName>
    </submittedName>
</protein>
<comment type="caution">
    <text evidence="1">The sequence shown here is derived from an EMBL/GenBank/DDBJ whole genome shotgun (WGS) entry which is preliminary data.</text>
</comment>
<gene>
    <name evidence="1" type="primary">A03g507690.1_BraROA</name>
    <name evidence="1" type="ORF">IGI04_013327</name>
</gene>
<accession>A0ABQ7N8K2</accession>
<sequence>MMKFGESVARIEGSDGFVVGFVGGAIEFYERCEDYGSYGNRGVSRDDANKTMQRDPLVTPNDKATAERLDSVEKQIATIGEDSSAVMGIVTVPVFPDVDLRQWISWMEHYFARKGLTDFEKLHMAYGFIVDEAETYISGIDSLRPIRSWKHMKETLLWQFGADDDPEKIRMKASYDRGHKAFLEWEADKRRRSQLCSGDAGVITFTAESTSYNAIVHETGVVRNCSLSDLIQPALDSETVHERDLVIHTVPAAEVSVQSETIFEKDVFAETGHEDELSTEKEVEQVSKSLCIAAQEERLVAEMALKGPDLVKTMALTTLDSVSVSSADYLVPRCLSPAIMLQKVSGAETEDAVVMVTEDTFFPLEHNMVLLQEHKFVQQICSSPPVLVVSDLVAFLGGTMIIDAENVEVACVHQLCDLKFLPSQTEQKTCVKTWMFKFKPLNLLRVLLQLGSNYITEETDRSKLLAVTTRHDFKDLIQLFLCDLIYKVKHKWRVKNLELVSASEFLVAVAICSHVTDKADVGAEHTWGINWSLFMEDRLWQNFKRQSMHCWKVCVFVWMERLRVGSGNVLLDSLFSPCLELYHTCLKVKGIRLMLQLQMQHMLQASQDLLVGVREFQVKHKWRFKSASVWSKGSSHESFSILLISPSLWASLSLRDGVYTRIRVCGLLVGVLLWWFTTASESDLINKYVRKEKEMTGHSILWKVLSYHLLKERRAVLLMLLKRQMLQTLIQERLTWKKCYKTWRFKYKARLKQVQVRLLQVVLSHWRSSGFVWHRWRSKERGRRVERDMLKSIKAYRLAVLSSQRSYRLSAKRRVGSFHTSLWASLFSKEEVLIDIKYVYTDLARAELTWLRGKDKAKLQTAPEGLLLETYEAARDKAMSIRGEDEEERRML</sequence>
<organism evidence="1 2">
    <name type="scientific">Brassica rapa subsp. trilocularis</name>
    <dbReference type="NCBI Taxonomy" id="1813537"/>
    <lineage>
        <taxon>Eukaryota</taxon>
        <taxon>Viridiplantae</taxon>
        <taxon>Streptophyta</taxon>
        <taxon>Embryophyta</taxon>
        <taxon>Tracheophyta</taxon>
        <taxon>Spermatophyta</taxon>
        <taxon>Magnoliopsida</taxon>
        <taxon>eudicotyledons</taxon>
        <taxon>Gunneridae</taxon>
        <taxon>Pentapetalae</taxon>
        <taxon>rosids</taxon>
        <taxon>malvids</taxon>
        <taxon>Brassicales</taxon>
        <taxon>Brassicaceae</taxon>
        <taxon>Brassiceae</taxon>
        <taxon>Brassica</taxon>
    </lineage>
</organism>
<evidence type="ECO:0000313" key="1">
    <source>
        <dbReference type="EMBL" id="KAG5407208.1"/>
    </source>
</evidence>
<name>A0ABQ7N8K2_BRACM</name>
<dbReference type="Proteomes" id="UP000823674">
    <property type="component" value="Chromosome A03"/>
</dbReference>
<evidence type="ECO:0000313" key="2">
    <source>
        <dbReference type="Proteomes" id="UP000823674"/>
    </source>
</evidence>
<dbReference type="EMBL" id="JADBGQ010000003">
    <property type="protein sequence ID" value="KAG5407208.1"/>
    <property type="molecule type" value="Genomic_DNA"/>
</dbReference>
<keyword evidence="2" id="KW-1185">Reference proteome</keyword>
<proteinExistence type="predicted"/>
<reference evidence="1 2" key="1">
    <citation type="submission" date="2021-03" db="EMBL/GenBank/DDBJ databases">
        <authorList>
            <person name="King G.J."/>
            <person name="Bancroft I."/>
            <person name="Baten A."/>
            <person name="Bloomfield J."/>
            <person name="Borpatragohain P."/>
            <person name="He Z."/>
            <person name="Irish N."/>
            <person name="Irwin J."/>
            <person name="Liu K."/>
            <person name="Mauleon R.P."/>
            <person name="Moore J."/>
            <person name="Morris R."/>
            <person name="Ostergaard L."/>
            <person name="Wang B."/>
            <person name="Wells R."/>
        </authorList>
    </citation>
    <scope>NUCLEOTIDE SEQUENCE [LARGE SCALE GENOMIC DNA]</scope>
    <source>
        <strain evidence="1">R-o-18</strain>
        <tissue evidence="1">Leaf</tissue>
    </source>
</reference>